<dbReference type="RefSeq" id="NP_984069.2">
    <property type="nucleotide sequence ID" value="NM_209422.2"/>
</dbReference>
<dbReference type="GO" id="GO:0006260">
    <property type="term" value="P:DNA replication"/>
    <property type="evidence" value="ECO:0007669"/>
    <property type="project" value="UniProtKB-KW"/>
</dbReference>
<evidence type="ECO:0000256" key="5">
    <source>
        <dbReference type="ARBA" id="ARBA00023204"/>
    </source>
</evidence>
<dbReference type="AlphaFoldDB" id="Q75AE5"/>
<evidence type="ECO:0000256" key="4">
    <source>
        <dbReference type="ARBA" id="ARBA00023186"/>
    </source>
</evidence>
<feature type="domain" description="Chromatin assembly factor 1 subunit A dimerization" evidence="9">
    <location>
        <begin position="349"/>
        <end position="421"/>
    </location>
</feature>
<dbReference type="eggNOG" id="KOG4363">
    <property type="taxonomic scope" value="Eukaryota"/>
</dbReference>
<comment type="subcellular location">
    <subcellularLocation>
        <location evidence="1">Nucleus</location>
    </subcellularLocation>
</comment>
<proteinExistence type="predicted"/>
<keyword evidence="4" id="KW-0143">Chaperone</keyword>
<evidence type="ECO:0000313" key="12">
    <source>
        <dbReference type="Proteomes" id="UP000000591"/>
    </source>
</evidence>
<dbReference type="GeneID" id="4620217"/>
<protein>
    <submittedName>
        <fullName evidence="11">ADL028Wp</fullName>
    </submittedName>
</protein>
<keyword evidence="12" id="KW-1185">Reference proteome</keyword>
<feature type="region of interest" description="Disordered" evidence="7">
    <location>
        <begin position="165"/>
        <end position="230"/>
    </location>
</feature>
<feature type="compositionally biased region" description="Acidic residues" evidence="7">
    <location>
        <begin position="388"/>
        <end position="424"/>
    </location>
</feature>
<dbReference type="GO" id="GO:0042393">
    <property type="term" value="F:histone binding"/>
    <property type="evidence" value="ECO:0007669"/>
    <property type="project" value="EnsemblFungi"/>
</dbReference>
<accession>Q75AE5</accession>
<dbReference type="Pfam" id="PF21796">
    <property type="entry name" value="Cac1_C"/>
    <property type="match status" value="1"/>
</dbReference>
<dbReference type="PANTHER" id="PTHR15272">
    <property type="entry name" value="CHROMATIN ASSEMBLY FACTOR 1 SUBUNIT A CAF-1 SUBUNIT A"/>
    <property type="match status" value="1"/>
</dbReference>
<evidence type="ECO:0000313" key="11">
    <source>
        <dbReference type="EMBL" id="AAS51893.2"/>
    </source>
</evidence>
<sequence length="599" mass="69039">MHNTQAASPNQDVLPFFQGETAVKEDNIERDEDQLVTKRSSPARDASVCEVQCVDIGSDEDAGAIDIIEVDTKENDAVEAADCVTVLEEAPAEQKPGAPLGENRKTRSKGAVKESSKAKKQATKEQLELKKRQEREERELKKLRDKEERELKKLREKEERELKKLREKEERELKRQKEKEERELKKLREKEERELKRQKEKEERELKKQLEKEERERKEEEKQKKTEAKERAQLRIGSFFKKTVISKSLDDSKSDYDRAFLPFYIKRDVKVAGLHQLDRGKLQDSEAAIDKRLHDAAAPQDTLDWLASVRPPKCGYEIRCTAVEVLQKMTAKQKTDEELQTLLGQVPHKYIKFYENIRPPYIGTYSKNVTLPRCNPFSTEETGFNYDYDSDLDWINDEDEEGGDVDDLEADDDDDDDDDDEQDQGDEHEFDGFLDSDDDSGSTSKKSFAGPLIPVVHLVRDFDNLKADEQQYFNMLAVQYLIEAQPFPIDPNYAPNKRPPPRGVCESTTSPEHGQAQKKAKSLISEPKDLLKLLDEVHESTFSLGTISEIVQKHVPHYSKETIKNTVKHYAARSSGKGNTSRKWQVIDVEGWEQLKVNR</sequence>
<feature type="region of interest" description="Disordered" evidence="7">
    <location>
        <begin position="24"/>
        <end position="47"/>
    </location>
</feature>
<dbReference type="Proteomes" id="UP000000591">
    <property type="component" value="Chromosome IV"/>
</dbReference>
<dbReference type="FunCoup" id="Q75AE5">
    <property type="interactions" value="163"/>
</dbReference>
<keyword evidence="2" id="KW-0235">DNA replication</keyword>
<evidence type="ECO:0000256" key="3">
    <source>
        <dbReference type="ARBA" id="ARBA00022763"/>
    </source>
</evidence>
<dbReference type="GO" id="GO:0006334">
    <property type="term" value="P:nucleosome assembly"/>
    <property type="evidence" value="ECO:0000318"/>
    <property type="project" value="GO_Central"/>
</dbReference>
<organism evidence="11 12">
    <name type="scientific">Eremothecium gossypii (strain ATCC 10895 / CBS 109.51 / FGSC 9923 / NRRL Y-1056)</name>
    <name type="common">Yeast</name>
    <name type="synonym">Ashbya gossypii</name>
    <dbReference type="NCBI Taxonomy" id="284811"/>
    <lineage>
        <taxon>Eukaryota</taxon>
        <taxon>Fungi</taxon>
        <taxon>Dikarya</taxon>
        <taxon>Ascomycota</taxon>
        <taxon>Saccharomycotina</taxon>
        <taxon>Saccharomycetes</taxon>
        <taxon>Saccharomycetales</taxon>
        <taxon>Saccharomycetaceae</taxon>
        <taxon>Eremothecium</taxon>
    </lineage>
</organism>
<dbReference type="KEGG" id="ago:AGOS_ADL028W"/>
<feature type="domain" description="Chromatin assembly factor 1 p150 subunit acidic region" evidence="8">
    <location>
        <begin position="125"/>
        <end position="270"/>
    </location>
</feature>
<dbReference type="PANTHER" id="PTHR15272:SF0">
    <property type="entry name" value="CHROMATIN ASSEMBLY FACTOR 1 SUBUNIT A"/>
    <property type="match status" value="1"/>
</dbReference>
<feature type="region of interest" description="Disordered" evidence="7">
    <location>
        <begin position="388"/>
        <end position="447"/>
    </location>
</feature>
<gene>
    <name evidence="11" type="ORF">AGOS_ADL028W</name>
</gene>
<dbReference type="InterPro" id="IPR048800">
    <property type="entry name" value="Cac1-like_C"/>
</dbReference>
<keyword evidence="5" id="KW-0234">DNA repair</keyword>
<evidence type="ECO:0000256" key="6">
    <source>
        <dbReference type="ARBA" id="ARBA00023242"/>
    </source>
</evidence>
<evidence type="ECO:0000256" key="2">
    <source>
        <dbReference type="ARBA" id="ARBA00022705"/>
    </source>
</evidence>
<reference evidence="11 12" key="1">
    <citation type="journal article" date="2004" name="Science">
        <title>The Ashbya gossypii genome as a tool for mapping the ancient Saccharomyces cerevisiae genome.</title>
        <authorList>
            <person name="Dietrich F.S."/>
            <person name="Voegeli S."/>
            <person name="Brachat S."/>
            <person name="Lerch A."/>
            <person name="Gates K."/>
            <person name="Steiner S."/>
            <person name="Mohr C."/>
            <person name="Pohlmann R."/>
            <person name="Luedi P."/>
            <person name="Choi S."/>
            <person name="Wing R.A."/>
            <person name="Flavier A."/>
            <person name="Gaffney T.D."/>
            <person name="Philippsen P."/>
        </authorList>
    </citation>
    <scope>NUCLEOTIDE SEQUENCE [LARGE SCALE GENOMIC DNA]</scope>
    <source>
        <strain evidence="12">ATCC 10895 / CBS 109.51 / FGSC 9923 / NRRL Y-1056</strain>
    </source>
</reference>
<dbReference type="EMBL" id="AE016817">
    <property type="protein sequence ID" value="AAS51893.2"/>
    <property type="molecule type" value="Genomic_DNA"/>
</dbReference>
<dbReference type="GO" id="GO:0005634">
    <property type="term" value="C:nucleus"/>
    <property type="evidence" value="ECO:0000318"/>
    <property type="project" value="GO_Central"/>
</dbReference>
<dbReference type="InterPro" id="IPR022043">
    <property type="entry name" value="CAF1A_DD"/>
</dbReference>
<evidence type="ECO:0000259" key="10">
    <source>
        <dbReference type="Pfam" id="PF21796"/>
    </source>
</evidence>
<dbReference type="InterPro" id="IPR021644">
    <property type="entry name" value="CAF-1_p150_acidic"/>
</dbReference>
<keyword evidence="3" id="KW-0227">DNA damage</keyword>
<name>Q75AE5_EREGS</name>
<feature type="compositionally biased region" description="Basic and acidic residues" evidence="7">
    <location>
        <begin position="111"/>
        <end position="142"/>
    </location>
</feature>
<dbReference type="GO" id="GO:0000786">
    <property type="term" value="C:nucleosome"/>
    <property type="evidence" value="ECO:0007669"/>
    <property type="project" value="EnsemblFungi"/>
</dbReference>
<dbReference type="GO" id="GO:0006281">
    <property type="term" value="P:DNA repair"/>
    <property type="evidence" value="ECO:0007669"/>
    <property type="project" value="UniProtKB-KW"/>
</dbReference>
<evidence type="ECO:0000259" key="8">
    <source>
        <dbReference type="Pfam" id="PF11600"/>
    </source>
</evidence>
<feature type="region of interest" description="Disordered" evidence="7">
    <location>
        <begin position="88"/>
        <end position="142"/>
    </location>
</feature>
<dbReference type="Pfam" id="PF11600">
    <property type="entry name" value="CAF1A_acidic"/>
    <property type="match status" value="1"/>
</dbReference>
<dbReference type="OMA" id="YENVRPP"/>
<dbReference type="GO" id="GO:0006335">
    <property type="term" value="P:DNA replication-dependent chromatin assembly"/>
    <property type="evidence" value="ECO:0007669"/>
    <property type="project" value="EnsemblFungi"/>
</dbReference>
<dbReference type="Pfam" id="PF12253">
    <property type="entry name" value="CAF1A_dimeriz"/>
    <property type="match status" value="1"/>
</dbReference>
<keyword evidence="6" id="KW-0539">Nucleus</keyword>
<dbReference type="GO" id="GO:0033186">
    <property type="term" value="C:CAF-1 complex"/>
    <property type="evidence" value="ECO:0000318"/>
    <property type="project" value="GO_Central"/>
</dbReference>
<dbReference type="STRING" id="284811.Q75AE5"/>
<reference evidence="12" key="2">
    <citation type="journal article" date="2013" name="G3 (Bethesda)">
        <title>Genomes of Ashbya fungi isolated from insects reveal four mating-type loci, numerous translocations, lack of transposons, and distinct gene duplications.</title>
        <authorList>
            <person name="Dietrich F.S."/>
            <person name="Voegeli S."/>
            <person name="Kuo S."/>
            <person name="Philippsen P."/>
        </authorList>
    </citation>
    <scope>GENOME REANNOTATION</scope>
    <source>
        <strain evidence="12">ATCC 10895 / CBS 109.51 / FGSC 9923 / NRRL Y-1056</strain>
    </source>
</reference>
<dbReference type="OrthoDB" id="79480at2759"/>
<evidence type="ECO:0000256" key="1">
    <source>
        <dbReference type="ARBA" id="ARBA00004123"/>
    </source>
</evidence>
<dbReference type="HOGENOM" id="CLU_028547_0_0_1"/>
<evidence type="ECO:0000259" key="9">
    <source>
        <dbReference type="Pfam" id="PF12253"/>
    </source>
</evidence>
<dbReference type="GO" id="GO:0000775">
    <property type="term" value="C:chromosome, centromeric region"/>
    <property type="evidence" value="ECO:0007669"/>
    <property type="project" value="EnsemblFungi"/>
</dbReference>
<evidence type="ECO:0000256" key="7">
    <source>
        <dbReference type="SAM" id="MobiDB-lite"/>
    </source>
</evidence>
<feature type="region of interest" description="Disordered" evidence="7">
    <location>
        <begin position="489"/>
        <end position="521"/>
    </location>
</feature>
<dbReference type="InParanoid" id="Q75AE5"/>
<feature type="domain" description="Chromatin assembly factor 1 subunit Cac1-like C-terminal" evidence="10">
    <location>
        <begin position="530"/>
        <end position="586"/>
    </location>
</feature>